<feature type="region of interest" description="Disordered" evidence="1">
    <location>
        <begin position="1"/>
        <end position="62"/>
    </location>
</feature>
<evidence type="ECO:0008006" key="4">
    <source>
        <dbReference type="Google" id="ProtNLM"/>
    </source>
</evidence>
<protein>
    <recommendedName>
        <fullName evidence="4">Histone H3</fullName>
    </recommendedName>
</protein>
<evidence type="ECO:0000313" key="3">
    <source>
        <dbReference type="Proteomes" id="UP001556367"/>
    </source>
</evidence>
<proteinExistence type="predicted"/>
<comment type="caution">
    <text evidence="2">The sequence shown here is derived from an EMBL/GenBank/DDBJ whole genome shotgun (WGS) entry which is preliminary data.</text>
</comment>
<name>A0ABR3JXF1_9AGAR</name>
<organism evidence="2 3">
    <name type="scientific">Hohenbuehelia grisea</name>
    <dbReference type="NCBI Taxonomy" id="104357"/>
    <lineage>
        <taxon>Eukaryota</taxon>
        <taxon>Fungi</taxon>
        <taxon>Dikarya</taxon>
        <taxon>Basidiomycota</taxon>
        <taxon>Agaricomycotina</taxon>
        <taxon>Agaricomycetes</taxon>
        <taxon>Agaricomycetidae</taxon>
        <taxon>Agaricales</taxon>
        <taxon>Pleurotineae</taxon>
        <taxon>Pleurotaceae</taxon>
        <taxon>Hohenbuehelia</taxon>
    </lineage>
</organism>
<sequence length="62" mass="6126">MATKRTTQASTGTGSKKSTTGKVAQGTTQAKKEAKPTGGAVPQPAVVEGVGLGTRGKKKAAK</sequence>
<evidence type="ECO:0000313" key="2">
    <source>
        <dbReference type="EMBL" id="KAL0960537.1"/>
    </source>
</evidence>
<dbReference type="Proteomes" id="UP001556367">
    <property type="component" value="Unassembled WGS sequence"/>
</dbReference>
<gene>
    <name evidence="2" type="ORF">HGRIS_005575</name>
</gene>
<keyword evidence="3" id="KW-1185">Reference proteome</keyword>
<evidence type="ECO:0000256" key="1">
    <source>
        <dbReference type="SAM" id="MobiDB-lite"/>
    </source>
</evidence>
<accession>A0ABR3JXF1</accession>
<dbReference type="EMBL" id="JASNQZ010000001">
    <property type="protein sequence ID" value="KAL0960537.1"/>
    <property type="molecule type" value="Genomic_DNA"/>
</dbReference>
<feature type="compositionally biased region" description="Low complexity" evidence="1">
    <location>
        <begin position="10"/>
        <end position="22"/>
    </location>
</feature>
<reference evidence="3" key="1">
    <citation type="submission" date="2024-06" db="EMBL/GenBank/DDBJ databases">
        <title>Multi-omics analyses provide insights into the biosynthesis of the anticancer antibiotic pleurotin in Hohenbuehelia grisea.</title>
        <authorList>
            <person name="Weaver J.A."/>
            <person name="Alberti F."/>
        </authorList>
    </citation>
    <scope>NUCLEOTIDE SEQUENCE [LARGE SCALE GENOMIC DNA]</scope>
    <source>
        <strain evidence="3">T-177</strain>
    </source>
</reference>